<dbReference type="Proteomes" id="UP000392064">
    <property type="component" value="Chromosome"/>
</dbReference>
<dbReference type="InterPro" id="IPR005149">
    <property type="entry name" value="Tscrpt_reg_PadR_N"/>
</dbReference>
<evidence type="ECO:0000313" key="2">
    <source>
        <dbReference type="EMBL" id="QGG40452.1"/>
    </source>
</evidence>
<feature type="domain" description="Transcription regulator PadR N-terminal" evidence="1">
    <location>
        <begin position="10"/>
        <end position="85"/>
    </location>
</feature>
<dbReference type="InterPro" id="IPR036390">
    <property type="entry name" value="WH_DNA-bd_sf"/>
</dbReference>
<dbReference type="PANTHER" id="PTHR43252:SF7">
    <property type="entry name" value="TRANSCRIPTIONAL REGULATOR YQJI"/>
    <property type="match status" value="1"/>
</dbReference>
<dbReference type="InterPro" id="IPR036388">
    <property type="entry name" value="WH-like_DNA-bd_sf"/>
</dbReference>
<dbReference type="KEGG" id="aef:GEV26_03195"/>
<dbReference type="EMBL" id="CP045737">
    <property type="protein sequence ID" value="QGG40452.1"/>
    <property type="molecule type" value="Genomic_DNA"/>
</dbReference>
<dbReference type="AlphaFoldDB" id="A0A5Q2MHD3"/>
<dbReference type="Gene3D" id="1.10.10.10">
    <property type="entry name" value="Winged helix-like DNA-binding domain superfamily/Winged helix DNA-binding domain"/>
    <property type="match status" value="1"/>
</dbReference>
<gene>
    <name evidence="2" type="ORF">GEV26_03195</name>
</gene>
<accession>A0A5Q2MHD3</accession>
<evidence type="ECO:0000259" key="1">
    <source>
        <dbReference type="Pfam" id="PF03551"/>
    </source>
</evidence>
<dbReference type="RefSeq" id="WP_153651723.1">
    <property type="nucleotide sequence ID" value="NZ_CP045737.1"/>
</dbReference>
<protein>
    <submittedName>
        <fullName evidence="2">PadR family transcriptional regulator</fullName>
    </submittedName>
</protein>
<organism evidence="2 3">
    <name type="scientific">Aeromicrobium yanjiei</name>
    <dbReference type="NCBI Taxonomy" id="2662028"/>
    <lineage>
        <taxon>Bacteria</taxon>
        <taxon>Bacillati</taxon>
        <taxon>Actinomycetota</taxon>
        <taxon>Actinomycetes</taxon>
        <taxon>Propionibacteriales</taxon>
        <taxon>Nocardioidaceae</taxon>
        <taxon>Aeromicrobium</taxon>
    </lineage>
</organism>
<sequence>MALKPLCISVLALLVERPMHPYEMNRLLHERHEDRFVKIRLGSLYHTVERLQADELVEAIGTEREGNRPERTTYAITAAGREAVEARVRELISRPVREYLHFALALSEAHTIGAAEATADLQQYVTALDEDIAELTALLRAARDRGIPETYWIAGDYLLTTAIAQRDWITTLITRIETKDLIWQPDLQ</sequence>
<evidence type="ECO:0000313" key="3">
    <source>
        <dbReference type="Proteomes" id="UP000392064"/>
    </source>
</evidence>
<dbReference type="SUPFAM" id="SSF46785">
    <property type="entry name" value="Winged helix' DNA-binding domain"/>
    <property type="match status" value="1"/>
</dbReference>
<proteinExistence type="predicted"/>
<dbReference type="PANTHER" id="PTHR43252">
    <property type="entry name" value="TRANSCRIPTIONAL REGULATOR YQJI"/>
    <property type="match status" value="1"/>
</dbReference>
<keyword evidence="3" id="KW-1185">Reference proteome</keyword>
<name>A0A5Q2MHD3_9ACTN</name>
<dbReference type="Pfam" id="PF03551">
    <property type="entry name" value="PadR"/>
    <property type="match status" value="1"/>
</dbReference>
<reference evidence="2 3" key="1">
    <citation type="submission" date="2019-11" db="EMBL/GenBank/DDBJ databases">
        <authorList>
            <person name="Li J."/>
        </authorList>
    </citation>
    <scope>NUCLEOTIDE SEQUENCE [LARGE SCALE GENOMIC DNA]</scope>
    <source>
        <strain evidence="2 3">MF47</strain>
    </source>
</reference>